<sequence>MIKKSPTPRTRAVFGMCVLIFLAVLIMPVSAGVSQSTIAQGDTLYVSGQAPGSQQVALYFFGPNYFKYATAQVNDGSYTYQLTTTSDMSPSQYYCVVQSPGTGSTFSVGPVTVGQTTYITVKPGSGVPADGDSFVVQGPNALQGSQAAYALEQMLKSPNIPDLSQTFTFTIDYPMITINPVGTLYMGTPFTVSGTTNLAAGDTLLVDVRVASFWPMSKEEANAQDSASWSQGDSGSVIVQQGTASGQNFWSFSVNPLHSSQYEVTVTGIKTGATASQQFTVSNQSVPTVVPTTAATTVATTVPTTAPTPTPSPGFGLLAAAGALGAVALLIFRRH</sequence>
<keyword evidence="1" id="KW-0812">Transmembrane</keyword>
<gene>
    <name evidence="2" type="ORF">O0S09_01475</name>
</gene>
<evidence type="ECO:0000313" key="3">
    <source>
        <dbReference type="Proteomes" id="UP001141336"/>
    </source>
</evidence>
<protein>
    <recommendedName>
        <fullName evidence="4">DUF3821 domain-containing protein</fullName>
    </recommendedName>
</protein>
<name>A0ABT4IL19_9EURY</name>
<dbReference type="Proteomes" id="UP001141336">
    <property type="component" value="Unassembled WGS sequence"/>
</dbReference>
<keyword evidence="1" id="KW-1133">Transmembrane helix</keyword>
<dbReference type="EMBL" id="JAPTGC010000002">
    <property type="protein sequence ID" value="MCZ0861927.1"/>
    <property type="molecule type" value="Genomic_DNA"/>
</dbReference>
<proteinExistence type="predicted"/>
<keyword evidence="3" id="KW-1185">Reference proteome</keyword>
<feature type="transmembrane region" description="Helical" evidence="1">
    <location>
        <begin position="314"/>
        <end position="332"/>
    </location>
</feature>
<evidence type="ECO:0008006" key="4">
    <source>
        <dbReference type="Google" id="ProtNLM"/>
    </source>
</evidence>
<comment type="caution">
    <text evidence="2">The sequence shown here is derived from an EMBL/GenBank/DDBJ whole genome shotgun (WGS) entry which is preliminary data.</text>
</comment>
<dbReference type="SUPFAM" id="SSF50494">
    <property type="entry name" value="Trypsin-like serine proteases"/>
    <property type="match status" value="1"/>
</dbReference>
<organism evidence="2 3">
    <name type="scientific">Methanocorpusculum vombati</name>
    <dbReference type="NCBI Taxonomy" id="3002864"/>
    <lineage>
        <taxon>Archaea</taxon>
        <taxon>Methanobacteriati</taxon>
        <taxon>Methanobacteriota</taxon>
        <taxon>Stenosarchaea group</taxon>
        <taxon>Methanomicrobia</taxon>
        <taxon>Methanomicrobiales</taxon>
        <taxon>Methanocorpusculaceae</taxon>
        <taxon>Methanocorpusculum</taxon>
    </lineage>
</organism>
<evidence type="ECO:0000313" key="2">
    <source>
        <dbReference type="EMBL" id="MCZ0861927.1"/>
    </source>
</evidence>
<evidence type="ECO:0000256" key="1">
    <source>
        <dbReference type="SAM" id="Phobius"/>
    </source>
</evidence>
<reference evidence="2" key="1">
    <citation type="submission" date="2022-12" db="EMBL/GenBank/DDBJ databases">
        <title>Isolation and characterisation of novel Methanocorpusculum spp. from native Australian herbivores indicates the genus is ancestrally host-associated.</title>
        <authorList>
            <person name="Volmer J.G."/>
            <person name="Soo R.M."/>
            <person name="Evans P.N."/>
            <person name="Hoedt E.C."/>
            <person name="Astorga Alsina A.L."/>
            <person name="Woodcroft B.J."/>
            <person name="Tyson G.W."/>
            <person name="Hugenholtz P."/>
            <person name="Morrison M."/>
        </authorList>
    </citation>
    <scope>NUCLEOTIDE SEQUENCE</scope>
    <source>
        <strain evidence="2">CW153</strain>
    </source>
</reference>
<dbReference type="InterPro" id="IPR009003">
    <property type="entry name" value="Peptidase_S1_PA"/>
</dbReference>
<keyword evidence="1" id="KW-0472">Membrane</keyword>
<accession>A0ABT4IL19</accession>
<dbReference type="RefSeq" id="WP_268922125.1">
    <property type="nucleotide sequence ID" value="NZ_JAPTGC010000002.1"/>
</dbReference>